<dbReference type="PANTHER" id="PTHR30546:SF23">
    <property type="entry name" value="FLAVOPROTEIN-LIKE PROTEIN YCP4-RELATED"/>
    <property type="match status" value="1"/>
</dbReference>
<dbReference type="GO" id="GO:0016020">
    <property type="term" value="C:membrane"/>
    <property type="evidence" value="ECO:0007669"/>
    <property type="project" value="TreeGrafter"/>
</dbReference>
<evidence type="ECO:0000313" key="3">
    <source>
        <dbReference type="Proteomes" id="UP001165378"/>
    </source>
</evidence>
<evidence type="ECO:0000259" key="1">
    <source>
        <dbReference type="PROSITE" id="PS50902"/>
    </source>
</evidence>
<dbReference type="SUPFAM" id="SSF52218">
    <property type="entry name" value="Flavoproteins"/>
    <property type="match status" value="1"/>
</dbReference>
<dbReference type="InterPro" id="IPR029039">
    <property type="entry name" value="Flavoprotein-like_sf"/>
</dbReference>
<dbReference type="InterPro" id="IPR008254">
    <property type="entry name" value="Flavodoxin/NO_synth"/>
</dbReference>
<proteinExistence type="predicted"/>
<dbReference type="Pfam" id="PF03358">
    <property type="entry name" value="FMN_red"/>
    <property type="match status" value="1"/>
</dbReference>
<reference evidence="2" key="1">
    <citation type="submission" date="2022-01" db="EMBL/GenBank/DDBJ databases">
        <title>Genome-Based Taxonomic Classification of the Phylum Actinobacteria.</title>
        <authorList>
            <person name="Gao Y."/>
        </authorList>
    </citation>
    <scope>NUCLEOTIDE SEQUENCE</scope>
    <source>
        <strain evidence="2">KLBMP 8922</strain>
    </source>
</reference>
<dbReference type="AlphaFoldDB" id="A0AA41U3B4"/>
<dbReference type="PROSITE" id="PS50902">
    <property type="entry name" value="FLAVODOXIN_LIKE"/>
    <property type="match status" value="1"/>
</dbReference>
<dbReference type="Gene3D" id="3.40.50.360">
    <property type="match status" value="1"/>
</dbReference>
<dbReference type="EMBL" id="JAKFHA010000025">
    <property type="protein sequence ID" value="MCF2531616.1"/>
    <property type="molecule type" value="Genomic_DNA"/>
</dbReference>
<sequence length="199" mass="20902">MTMTSVAIAYFSGYGHTARFADAVREGAASVAGVETHLVAVDAVTDEQWEILDAADAIVFGAPTYFGDVAGKFKLFMESTSRRWDEQVWADKLAAGFTTSGAKSGDKLQTLQSLSVFAAQHSMLWVSLGLRPGWNSSTGSEFDLNRLGVWLGAAAQSNGDEGPEAAHPSDLATADHLGRRVAAHAVRRAAAAALDASAA</sequence>
<comment type="caution">
    <text evidence="2">The sequence shown here is derived from an EMBL/GenBank/DDBJ whole genome shotgun (WGS) entry which is preliminary data.</text>
</comment>
<protein>
    <submittedName>
        <fullName evidence="2">Flavodoxin family protein</fullName>
    </submittedName>
</protein>
<dbReference type="InterPro" id="IPR005025">
    <property type="entry name" value="FMN_Rdtase-like_dom"/>
</dbReference>
<evidence type="ECO:0000313" key="2">
    <source>
        <dbReference type="EMBL" id="MCF2531616.1"/>
    </source>
</evidence>
<name>A0AA41U3B4_9ACTN</name>
<dbReference type="RefSeq" id="WP_235056266.1">
    <property type="nucleotide sequence ID" value="NZ_JAKFHA010000025.1"/>
</dbReference>
<keyword evidence="3" id="KW-1185">Reference proteome</keyword>
<dbReference type="GO" id="GO:0010181">
    <property type="term" value="F:FMN binding"/>
    <property type="evidence" value="ECO:0007669"/>
    <property type="project" value="InterPro"/>
</dbReference>
<organism evidence="2 3">
    <name type="scientific">Yinghuangia soli</name>
    <dbReference type="NCBI Taxonomy" id="2908204"/>
    <lineage>
        <taxon>Bacteria</taxon>
        <taxon>Bacillati</taxon>
        <taxon>Actinomycetota</taxon>
        <taxon>Actinomycetes</taxon>
        <taxon>Kitasatosporales</taxon>
        <taxon>Streptomycetaceae</taxon>
        <taxon>Yinghuangia</taxon>
    </lineage>
</organism>
<accession>A0AA41U3B4</accession>
<dbReference type="GO" id="GO:0003955">
    <property type="term" value="F:NAD(P)H dehydrogenase (quinone) activity"/>
    <property type="evidence" value="ECO:0007669"/>
    <property type="project" value="TreeGrafter"/>
</dbReference>
<dbReference type="PANTHER" id="PTHR30546">
    <property type="entry name" value="FLAVODOXIN-RELATED PROTEIN WRBA-RELATED"/>
    <property type="match status" value="1"/>
</dbReference>
<dbReference type="Proteomes" id="UP001165378">
    <property type="component" value="Unassembled WGS sequence"/>
</dbReference>
<feature type="domain" description="Flavodoxin-like" evidence="1">
    <location>
        <begin position="6"/>
        <end position="155"/>
    </location>
</feature>
<gene>
    <name evidence="2" type="ORF">LZ495_30975</name>
</gene>